<comment type="caution">
    <text evidence="2">The sequence shown here is derived from an EMBL/GenBank/DDBJ whole genome shotgun (WGS) entry which is preliminary data.</text>
</comment>
<feature type="chain" id="PRO_5045862127" evidence="1">
    <location>
        <begin position="29"/>
        <end position="188"/>
    </location>
</feature>
<organism evidence="2 3">
    <name type="scientific">Streptomyces luteosporeus</name>
    <dbReference type="NCBI Taxonomy" id="173856"/>
    <lineage>
        <taxon>Bacteria</taxon>
        <taxon>Bacillati</taxon>
        <taxon>Actinomycetota</taxon>
        <taxon>Actinomycetes</taxon>
        <taxon>Kitasatosporales</taxon>
        <taxon>Streptomycetaceae</taxon>
        <taxon>Streptomyces</taxon>
    </lineage>
</organism>
<name>A0ABN3TRN0_9ACTN</name>
<evidence type="ECO:0000313" key="2">
    <source>
        <dbReference type="EMBL" id="GAA2717909.1"/>
    </source>
</evidence>
<reference evidence="2 3" key="1">
    <citation type="journal article" date="2019" name="Int. J. Syst. Evol. Microbiol.">
        <title>The Global Catalogue of Microorganisms (GCM) 10K type strain sequencing project: providing services to taxonomists for standard genome sequencing and annotation.</title>
        <authorList>
            <consortium name="The Broad Institute Genomics Platform"/>
            <consortium name="The Broad Institute Genome Sequencing Center for Infectious Disease"/>
            <person name="Wu L."/>
            <person name="Ma J."/>
        </authorList>
    </citation>
    <scope>NUCLEOTIDE SEQUENCE [LARGE SCALE GENOMIC DNA]</scope>
    <source>
        <strain evidence="2 3">JCM 4542</strain>
    </source>
</reference>
<evidence type="ECO:0000256" key="1">
    <source>
        <dbReference type="SAM" id="SignalP"/>
    </source>
</evidence>
<dbReference type="Proteomes" id="UP001500886">
    <property type="component" value="Unassembled WGS sequence"/>
</dbReference>
<dbReference type="EMBL" id="BAAASL010000011">
    <property type="protein sequence ID" value="GAA2717909.1"/>
    <property type="molecule type" value="Genomic_DNA"/>
</dbReference>
<proteinExistence type="predicted"/>
<dbReference type="RefSeq" id="WP_344436009.1">
    <property type="nucleotide sequence ID" value="NZ_BAAASL010000011.1"/>
</dbReference>
<keyword evidence="1" id="KW-0732">Signal</keyword>
<evidence type="ECO:0000313" key="3">
    <source>
        <dbReference type="Proteomes" id="UP001500886"/>
    </source>
</evidence>
<accession>A0ABN3TRN0</accession>
<keyword evidence="3" id="KW-1185">Reference proteome</keyword>
<feature type="signal peptide" evidence="1">
    <location>
        <begin position="1"/>
        <end position="28"/>
    </location>
</feature>
<protein>
    <submittedName>
        <fullName evidence="2">Uncharacterized protein</fullName>
    </submittedName>
</protein>
<gene>
    <name evidence="2" type="ORF">GCM10010315_32420</name>
</gene>
<sequence>MFGQRGAGIVLSSIALLGATIGAPAAQAHDHGDGHGRGRGHDRVTIGCTGQENTTYTPGLTLTARTSAVRGEGAYTCSDAPGHTTSATASTAGVATDASCLSFGTVQGRQIITFADGRTSEIRYTAGNSERALGVHNVHLVGTVVKGAYQGAHAERDIQTAPGGLPTTCLEEGGLTHSIAFDQLTIES</sequence>